<feature type="compositionally biased region" description="Basic and acidic residues" evidence="5">
    <location>
        <begin position="262"/>
        <end position="280"/>
    </location>
</feature>
<accession>N1VCF8</accession>
<dbReference type="OrthoDB" id="9806257at2"/>
<keyword evidence="2" id="KW-0285">Flavoprotein</keyword>
<proteinExistence type="predicted"/>
<name>N1VCF8_9MICC</name>
<dbReference type="PANTHER" id="PTHR10961:SF7">
    <property type="entry name" value="FAD DEPENDENT OXIDOREDUCTASE DOMAIN-CONTAINING PROTEIN"/>
    <property type="match status" value="1"/>
</dbReference>
<dbReference type="PANTHER" id="PTHR10961">
    <property type="entry name" value="PEROXISOMAL SARCOSINE OXIDASE"/>
    <property type="match status" value="1"/>
</dbReference>
<feature type="domain" description="FAD dependent oxidoreductase" evidence="6">
    <location>
        <begin position="3"/>
        <end position="350"/>
    </location>
</feature>
<dbReference type="InterPro" id="IPR006076">
    <property type="entry name" value="FAD-dep_OxRdtase"/>
</dbReference>
<keyword evidence="8" id="KW-1185">Reference proteome</keyword>
<dbReference type="GO" id="GO:0050660">
    <property type="term" value="F:flavin adenine dinucleotide binding"/>
    <property type="evidence" value="ECO:0007669"/>
    <property type="project" value="InterPro"/>
</dbReference>
<evidence type="ECO:0000313" key="7">
    <source>
        <dbReference type="EMBL" id="EMY35978.1"/>
    </source>
</evidence>
<keyword evidence="4" id="KW-0560">Oxidoreductase</keyword>
<dbReference type="Gene3D" id="3.30.9.10">
    <property type="entry name" value="D-Amino Acid Oxidase, subunit A, domain 2"/>
    <property type="match status" value="1"/>
</dbReference>
<dbReference type="InterPro" id="IPR036188">
    <property type="entry name" value="FAD/NAD-bd_sf"/>
</dbReference>
<evidence type="ECO:0000256" key="5">
    <source>
        <dbReference type="SAM" id="MobiDB-lite"/>
    </source>
</evidence>
<sequence>MYDAIVIGAGLTGSSAAWALSRRGRSVLLLEANDLNHTLGSSHGTSRIFRTALASPLYAAMAGRAQRLWTELEDESGTGLLRYTGALDFGEARRPGELHRAVVANNVACELLSPEAAQERWPFFRFPTQVLFHPQAGVVNPEAAIRAMLSVATGRYGAEVRTNTRVLKAREDSDGVHVETDGGTFRARSLIVAAGPWLPEILPEILTEAPQPEVRVTEQNVFHFRQSRAGDEWPVFVYKGHAQLFGLPSGGDAGPEPAIKVGRHDPGKRVTPSHRDGVPTEENRELITRFVEEWLPGLEPRSIRGDACLYTTTSNDDFILDRIGRTVVASPCSGQGAKFMPAVGEAIADLATENAPTEEAFALMAHAQL</sequence>
<dbReference type="AlphaFoldDB" id="N1VCF8"/>
<dbReference type="GO" id="GO:0008115">
    <property type="term" value="F:sarcosine oxidase activity"/>
    <property type="evidence" value="ECO:0007669"/>
    <property type="project" value="TreeGrafter"/>
</dbReference>
<dbReference type="InterPro" id="IPR045170">
    <property type="entry name" value="MTOX"/>
</dbReference>
<dbReference type="SUPFAM" id="SSF51905">
    <property type="entry name" value="FAD/NAD(P)-binding domain"/>
    <property type="match status" value="1"/>
</dbReference>
<evidence type="ECO:0000313" key="8">
    <source>
        <dbReference type="Proteomes" id="UP000010729"/>
    </source>
</evidence>
<dbReference type="EMBL" id="ANPE02000056">
    <property type="protein sequence ID" value="EMY35978.1"/>
    <property type="molecule type" value="Genomic_DNA"/>
</dbReference>
<gene>
    <name evidence="7" type="ORF">D477_001464</name>
</gene>
<evidence type="ECO:0000256" key="3">
    <source>
        <dbReference type="ARBA" id="ARBA00022827"/>
    </source>
</evidence>
<dbReference type="Proteomes" id="UP000010729">
    <property type="component" value="Unassembled WGS sequence"/>
</dbReference>
<comment type="cofactor">
    <cofactor evidence="1">
        <name>FAD</name>
        <dbReference type="ChEBI" id="CHEBI:57692"/>
    </cofactor>
</comment>
<dbReference type="SUPFAM" id="SSF54373">
    <property type="entry name" value="FAD-linked reductases, C-terminal domain"/>
    <property type="match status" value="1"/>
</dbReference>
<evidence type="ECO:0000256" key="2">
    <source>
        <dbReference type="ARBA" id="ARBA00022630"/>
    </source>
</evidence>
<organism evidence="7 8">
    <name type="scientific">Arthrobacter crystallopoietes BAB-32</name>
    <dbReference type="NCBI Taxonomy" id="1246476"/>
    <lineage>
        <taxon>Bacteria</taxon>
        <taxon>Bacillati</taxon>
        <taxon>Actinomycetota</taxon>
        <taxon>Actinomycetes</taxon>
        <taxon>Micrococcales</taxon>
        <taxon>Micrococcaceae</taxon>
        <taxon>Crystallibacter</taxon>
    </lineage>
</organism>
<evidence type="ECO:0000256" key="4">
    <source>
        <dbReference type="ARBA" id="ARBA00023002"/>
    </source>
</evidence>
<comment type="caution">
    <text evidence="7">The sequence shown here is derived from an EMBL/GenBank/DDBJ whole genome shotgun (WGS) entry which is preliminary data.</text>
</comment>
<dbReference type="Gene3D" id="3.50.50.60">
    <property type="entry name" value="FAD/NAD(P)-binding domain"/>
    <property type="match status" value="1"/>
</dbReference>
<reference evidence="7 8" key="1">
    <citation type="journal article" date="2013" name="Genome Announc.">
        <title>Draft Genome Sequence of Arthrobacter crystallopoietes Strain BAB-32, Revealing Genes for Bioremediation.</title>
        <authorList>
            <person name="Joshi M.N."/>
            <person name="Pandit A.S."/>
            <person name="Sharma A."/>
            <person name="Pandya R.V."/>
            <person name="Desai S.M."/>
            <person name="Saxena A.K."/>
            <person name="Bagatharia S.B."/>
        </authorList>
    </citation>
    <scope>NUCLEOTIDE SEQUENCE [LARGE SCALE GENOMIC DNA]</scope>
    <source>
        <strain evidence="7 8">BAB-32</strain>
    </source>
</reference>
<keyword evidence="3" id="KW-0274">FAD</keyword>
<feature type="region of interest" description="Disordered" evidence="5">
    <location>
        <begin position="261"/>
        <end position="280"/>
    </location>
</feature>
<evidence type="ECO:0000259" key="6">
    <source>
        <dbReference type="Pfam" id="PF01266"/>
    </source>
</evidence>
<protein>
    <submittedName>
        <fullName evidence="7">Sarcosine oxidase</fullName>
    </submittedName>
</protein>
<evidence type="ECO:0000256" key="1">
    <source>
        <dbReference type="ARBA" id="ARBA00001974"/>
    </source>
</evidence>
<dbReference type="Pfam" id="PF01266">
    <property type="entry name" value="DAO"/>
    <property type="match status" value="1"/>
</dbReference>
<dbReference type="RefSeq" id="WP_005266540.1">
    <property type="nucleotide sequence ID" value="NZ_ANPE02000056.1"/>
</dbReference>
<dbReference type="NCBIfam" id="NF008425">
    <property type="entry name" value="PRK11259.1"/>
    <property type="match status" value="1"/>
</dbReference>